<reference evidence="2" key="1">
    <citation type="journal article" date="2022" name="Int. J. Mol. Sci.">
        <title>Draft Genome of Tanacetum Coccineum: Genomic Comparison of Closely Related Tanacetum-Family Plants.</title>
        <authorList>
            <person name="Yamashiro T."/>
            <person name="Shiraishi A."/>
            <person name="Nakayama K."/>
            <person name="Satake H."/>
        </authorList>
    </citation>
    <scope>NUCLEOTIDE SEQUENCE</scope>
</reference>
<accession>A0ABQ4Z7E8</accession>
<feature type="region of interest" description="Disordered" evidence="1">
    <location>
        <begin position="1"/>
        <end position="67"/>
    </location>
</feature>
<name>A0ABQ4Z7E8_9ASTR</name>
<proteinExistence type="predicted"/>
<evidence type="ECO:0000313" key="2">
    <source>
        <dbReference type="EMBL" id="GJS84927.1"/>
    </source>
</evidence>
<feature type="compositionally biased region" description="Polar residues" evidence="1">
    <location>
        <begin position="1"/>
        <end position="21"/>
    </location>
</feature>
<evidence type="ECO:0000313" key="3">
    <source>
        <dbReference type="Proteomes" id="UP001151760"/>
    </source>
</evidence>
<evidence type="ECO:0000256" key="1">
    <source>
        <dbReference type="SAM" id="MobiDB-lite"/>
    </source>
</evidence>
<comment type="caution">
    <text evidence="2">The sequence shown here is derived from an EMBL/GenBank/DDBJ whole genome shotgun (WGS) entry which is preliminary data.</text>
</comment>
<sequence length="101" mass="10832">MHHTTKGPTDNSSGTIDTFTRTAGHPAAAAAKTAPHVPEKQHQALADPAARTGDRCPAPTNLPPQLPLKLLKPIQDDKQPSIKAESLLAETFTRHQDSQIQ</sequence>
<reference evidence="2" key="2">
    <citation type="submission" date="2022-01" db="EMBL/GenBank/DDBJ databases">
        <authorList>
            <person name="Yamashiro T."/>
            <person name="Shiraishi A."/>
            <person name="Satake H."/>
            <person name="Nakayama K."/>
        </authorList>
    </citation>
    <scope>NUCLEOTIDE SEQUENCE</scope>
</reference>
<gene>
    <name evidence="2" type="ORF">Tco_0751468</name>
</gene>
<dbReference type="Proteomes" id="UP001151760">
    <property type="component" value="Unassembled WGS sequence"/>
</dbReference>
<protein>
    <submittedName>
        <fullName evidence="2">Uncharacterized protein</fullName>
    </submittedName>
</protein>
<organism evidence="2 3">
    <name type="scientific">Tanacetum coccineum</name>
    <dbReference type="NCBI Taxonomy" id="301880"/>
    <lineage>
        <taxon>Eukaryota</taxon>
        <taxon>Viridiplantae</taxon>
        <taxon>Streptophyta</taxon>
        <taxon>Embryophyta</taxon>
        <taxon>Tracheophyta</taxon>
        <taxon>Spermatophyta</taxon>
        <taxon>Magnoliopsida</taxon>
        <taxon>eudicotyledons</taxon>
        <taxon>Gunneridae</taxon>
        <taxon>Pentapetalae</taxon>
        <taxon>asterids</taxon>
        <taxon>campanulids</taxon>
        <taxon>Asterales</taxon>
        <taxon>Asteraceae</taxon>
        <taxon>Asteroideae</taxon>
        <taxon>Anthemideae</taxon>
        <taxon>Anthemidinae</taxon>
        <taxon>Tanacetum</taxon>
    </lineage>
</organism>
<keyword evidence="3" id="KW-1185">Reference proteome</keyword>
<dbReference type="EMBL" id="BQNB010011012">
    <property type="protein sequence ID" value="GJS84927.1"/>
    <property type="molecule type" value="Genomic_DNA"/>
</dbReference>
<feature type="compositionally biased region" description="Low complexity" evidence="1">
    <location>
        <begin position="22"/>
        <end position="36"/>
    </location>
</feature>